<dbReference type="AlphaFoldDB" id="D1C959"/>
<keyword evidence="1" id="KW-0472">Membrane</keyword>
<feature type="transmembrane region" description="Helical" evidence="1">
    <location>
        <begin position="76"/>
        <end position="97"/>
    </location>
</feature>
<reference evidence="2 3" key="2">
    <citation type="journal article" date="2010" name="Stand. Genomic Sci.">
        <title>Complete genome sequence of Desulfohalobium retbaense type strain (HR(100)).</title>
        <authorList>
            <person name="Spring S."/>
            <person name="Nolan M."/>
            <person name="Lapidus A."/>
            <person name="Glavina Del Rio T."/>
            <person name="Copeland A."/>
            <person name="Tice H."/>
            <person name="Cheng J.F."/>
            <person name="Lucas S."/>
            <person name="Land M."/>
            <person name="Chen F."/>
            <person name="Bruce D."/>
            <person name="Goodwin L."/>
            <person name="Pitluck S."/>
            <person name="Ivanova N."/>
            <person name="Mavromatis K."/>
            <person name="Mikhailova N."/>
            <person name="Pati A."/>
            <person name="Chen A."/>
            <person name="Palaniappan K."/>
            <person name="Hauser L."/>
            <person name="Chang Y.J."/>
            <person name="Jeffries C.D."/>
            <person name="Munk C."/>
            <person name="Kiss H."/>
            <person name="Chain P."/>
            <person name="Han C."/>
            <person name="Brettin T."/>
            <person name="Detter J.C."/>
            <person name="Schuler E."/>
            <person name="Goker M."/>
            <person name="Rohde M."/>
            <person name="Bristow J."/>
            <person name="Eisen J.A."/>
            <person name="Markowitz V."/>
            <person name="Hugenholtz P."/>
            <person name="Kyrpides N.C."/>
            <person name="Klenk H.P."/>
        </authorList>
    </citation>
    <scope>NUCLEOTIDE SEQUENCE [LARGE SCALE GENOMIC DNA]</scope>
    <source>
        <strain evidence="3">ATCC 49802 / DSM 20745 / S 6022</strain>
    </source>
</reference>
<protein>
    <submittedName>
        <fullName evidence="2">Uncharacterized protein</fullName>
    </submittedName>
</protein>
<feature type="transmembrane region" description="Helical" evidence="1">
    <location>
        <begin position="103"/>
        <end position="127"/>
    </location>
</feature>
<dbReference type="RefSeq" id="WP_012873387.1">
    <property type="nucleotide sequence ID" value="NC_013524.1"/>
</dbReference>
<dbReference type="HOGENOM" id="CLU_1863905_0_0_0"/>
<dbReference type="KEGG" id="sti:Sthe_2948"/>
<dbReference type="EMBL" id="CP001824">
    <property type="protein sequence ID" value="ACZ40352.1"/>
    <property type="molecule type" value="Genomic_DNA"/>
</dbReference>
<sequence>MVALRQGRAARAGTADRALWLAAGMALVAALCYVLIGLEVLTVGDLAASERPAGIIFAAAGGYVLGGLLILIRRRWLWVVGAVINAIVILIFLTSYLDRPAVLFSAGGLVSKGVQIVLECALLYLIVTGAHRARPVS</sequence>
<dbReference type="Proteomes" id="UP000002027">
    <property type="component" value="Chromosome 2"/>
</dbReference>
<organism evidence="2 3">
    <name type="scientific">Sphaerobacter thermophilus (strain ATCC 49802 / DSM 20745 / KCCM 41009 / NCIMB 13125 / S 6022)</name>
    <dbReference type="NCBI Taxonomy" id="479434"/>
    <lineage>
        <taxon>Bacteria</taxon>
        <taxon>Pseudomonadati</taxon>
        <taxon>Thermomicrobiota</taxon>
        <taxon>Thermomicrobia</taxon>
        <taxon>Sphaerobacterales</taxon>
        <taxon>Sphaerobacterineae</taxon>
        <taxon>Sphaerobacteraceae</taxon>
        <taxon>Sphaerobacter</taxon>
    </lineage>
</organism>
<name>D1C959_SPHTD</name>
<reference evidence="3" key="1">
    <citation type="submission" date="2009-11" db="EMBL/GenBank/DDBJ databases">
        <title>The complete chromosome 2 of Sphaerobacter thermophilus DSM 20745.</title>
        <authorList>
            <person name="Lucas S."/>
            <person name="Copeland A."/>
            <person name="Lapidus A."/>
            <person name="Glavina del Rio T."/>
            <person name="Dalin E."/>
            <person name="Tice H."/>
            <person name="Bruce D."/>
            <person name="Goodwin L."/>
            <person name="Pitluck S."/>
            <person name="Kyrpides N."/>
            <person name="Mavromatis K."/>
            <person name="Ivanova N."/>
            <person name="Mikhailova N."/>
            <person name="LaButti K.M."/>
            <person name="Clum A."/>
            <person name="Sun H.I."/>
            <person name="Brettin T."/>
            <person name="Detter J.C."/>
            <person name="Han C."/>
            <person name="Larimer F."/>
            <person name="Land M."/>
            <person name="Hauser L."/>
            <person name="Markowitz V."/>
            <person name="Cheng J.F."/>
            <person name="Hugenholtz P."/>
            <person name="Woyke T."/>
            <person name="Wu D."/>
            <person name="Steenblock K."/>
            <person name="Schneider S."/>
            <person name="Pukall R."/>
            <person name="Goeker M."/>
            <person name="Klenk H.P."/>
            <person name="Eisen J.A."/>
        </authorList>
    </citation>
    <scope>NUCLEOTIDE SEQUENCE [LARGE SCALE GENOMIC DNA]</scope>
    <source>
        <strain evidence="3">ATCC 49802 / DSM 20745 / S 6022</strain>
    </source>
</reference>
<keyword evidence="1" id="KW-1133">Transmembrane helix</keyword>
<evidence type="ECO:0000313" key="3">
    <source>
        <dbReference type="Proteomes" id="UP000002027"/>
    </source>
</evidence>
<dbReference type="STRING" id="479434.Sthe_2948"/>
<feature type="transmembrane region" description="Helical" evidence="1">
    <location>
        <begin position="53"/>
        <end position="71"/>
    </location>
</feature>
<feature type="transmembrane region" description="Helical" evidence="1">
    <location>
        <begin position="20"/>
        <end position="41"/>
    </location>
</feature>
<evidence type="ECO:0000313" key="2">
    <source>
        <dbReference type="EMBL" id="ACZ40352.1"/>
    </source>
</evidence>
<keyword evidence="3" id="KW-1185">Reference proteome</keyword>
<dbReference type="InParanoid" id="D1C959"/>
<gene>
    <name evidence="2" type="ordered locus">Sthe_2948</name>
</gene>
<proteinExistence type="predicted"/>
<evidence type="ECO:0000256" key="1">
    <source>
        <dbReference type="SAM" id="Phobius"/>
    </source>
</evidence>
<keyword evidence="1" id="KW-0812">Transmembrane</keyword>
<accession>D1C959</accession>